<gene>
    <name evidence="3" type="ORF">GUITHDRAFT_148265</name>
</gene>
<protein>
    <recommendedName>
        <fullName evidence="2">Adenylate cyclase-associated CAP C-terminal domain-containing protein</fullName>
    </recommendedName>
</protein>
<reference evidence="5" key="2">
    <citation type="submission" date="2012-11" db="EMBL/GenBank/DDBJ databases">
        <authorList>
            <person name="Kuo A."/>
            <person name="Curtis B.A."/>
            <person name="Tanifuji G."/>
            <person name="Burki F."/>
            <person name="Gruber A."/>
            <person name="Irimia M."/>
            <person name="Maruyama S."/>
            <person name="Arias M.C."/>
            <person name="Ball S.G."/>
            <person name="Gile G.H."/>
            <person name="Hirakawa Y."/>
            <person name="Hopkins J.F."/>
            <person name="Rensing S.A."/>
            <person name="Schmutz J."/>
            <person name="Symeonidi A."/>
            <person name="Elias M."/>
            <person name="Eveleigh R.J."/>
            <person name="Herman E.K."/>
            <person name="Klute M.J."/>
            <person name="Nakayama T."/>
            <person name="Obornik M."/>
            <person name="Reyes-Prieto A."/>
            <person name="Armbrust E.V."/>
            <person name="Aves S.J."/>
            <person name="Beiko R.G."/>
            <person name="Coutinho P."/>
            <person name="Dacks J.B."/>
            <person name="Durnford D.G."/>
            <person name="Fast N.M."/>
            <person name="Green B.R."/>
            <person name="Grisdale C."/>
            <person name="Hempe F."/>
            <person name="Henrissat B."/>
            <person name="Hoppner M.P."/>
            <person name="Ishida K.-I."/>
            <person name="Kim E."/>
            <person name="Koreny L."/>
            <person name="Kroth P.G."/>
            <person name="Liu Y."/>
            <person name="Malik S.-B."/>
            <person name="Maier U.G."/>
            <person name="McRose D."/>
            <person name="Mock T."/>
            <person name="Neilson J.A."/>
            <person name="Onodera N.T."/>
            <person name="Poole A.M."/>
            <person name="Pritham E.J."/>
            <person name="Richards T.A."/>
            <person name="Rocap G."/>
            <person name="Roy S.W."/>
            <person name="Sarai C."/>
            <person name="Schaack S."/>
            <person name="Shirato S."/>
            <person name="Slamovits C.H."/>
            <person name="Spencer D.F."/>
            <person name="Suzuki S."/>
            <person name="Worden A.Z."/>
            <person name="Zauner S."/>
            <person name="Barry K."/>
            <person name="Bell C."/>
            <person name="Bharti A.K."/>
            <person name="Crow J.A."/>
            <person name="Grimwood J."/>
            <person name="Kramer R."/>
            <person name="Lindquist E."/>
            <person name="Lucas S."/>
            <person name="Salamov A."/>
            <person name="McFadden G.I."/>
            <person name="Lane C.E."/>
            <person name="Keeling P.J."/>
            <person name="Gray M.W."/>
            <person name="Grigoriev I.V."/>
            <person name="Archibald J.M."/>
        </authorList>
    </citation>
    <scope>NUCLEOTIDE SEQUENCE</scope>
    <source>
        <strain evidence="5">CCMP2712</strain>
    </source>
</reference>
<dbReference type="GO" id="GO:0003779">
    <property type="term" value="F:actin binding"/>
    <property type="evidence" value="ECO:0007669"/>
    <property type="project" value="InterPro"/>
</dbReference>
<dbReference type="PaxDb" id="55529-EKX32951"/>
<evidence type="ECO:0000259" key="2">
    <source>
        <dbReference type="Pfam" id="PF08603"/>
    </source>
</evidence>
<reference evidence="4" key="3">
    <citation type="submission" date="2015-06" db="UniProtKB">
        <authorList>
            <consortium name="EnsemblProtists"/>
        </authorList>
    </citation>
    <scope>IDENTIFICATION</scope>
</reference>
<dbReference type="GO" id="GO:0007010">
    <property type="term" value="P:cytoskeleton organization"/>
    <property type="evidence" value="ECO:0007669"/>
    <property type="project" value="InterPro"/>
</dbReference>
<accession>L1I9M1</accession>
<dbReference type="InterPro" id="IPR013912">
    <property type="entry name" value="Adenylate_cyclase-assoc_CAP_C"/>
</dbReference>
<dbReference type="InterPro" id="IPR016098">
    <property type="entry name" value="CAP/MinC_C"/>
</dbReference>
<dbReference type="Gene3D" id="2.160.20.70">
    <property type="match status" value="1"/>
</dbReference>
<dbReference type="RefSeq" id="XP_005819931.1">
    <property type="nucleotide sequence ID" value="XM_005819874.1"/>
</dbReference>
<dbReference type="Proteomes" id="UP000011087">
    <property type="component" value="Unassembled WGS sequence"/>
</dbReference>
<feature type="domain" description="Adenylate cyclase-associated CAP C-terminal" evidence="2">
    <location>
        <begin position="162"/>
        <end position="257"/>
    </location>
</feature>
<dbReference type="AlphaFoldDB" id="L1I9M1"/>
<dbReference type="KEGG" id="gtt:GUITHDRAFT_148265"/>
<dbReference type="Pfam" id="PF08603">
    <property type="entry name" value="CAP_C"/>
    <property type="match status" value="1"/>
</dbReference>
<dbReference type="SUPFAM" id="SSF69340">
    <property type="entry name" value="C-terminal domain of adenylylcyclase associated protein"/>
    <property type="match status" value="1"/>
</dbReference>
<dbReference type="HOGENOM" id="CLU_786301_0_0_1"/>
<dbReference type="EMBL" id="JH993163">
    <property type="protein sequence ID" value="EKX32951.1"/>
    <property type="molecule type" value="Genomic_DNA"/>
</dbReference>
<evidence type="ECO:0000313" key="4">
    <source>
        <dbReference type="EnsemblProtists" id="EKX32951"/>
    </source>
</evidence>
<sequence>MMHSLPASVQSNGGLTNLYASSPGQLQTSTTHQVPQTFPSNQMPASISQQISHQTPTSQTAQNSVISTQYIPHQSQTLTAPTIRIKADSVYKPDYPRESGGFDSASFYNGVPSGIGGGRPATDSGSLVSVPGGGHIMPTLDGLVIQQVKDNSSLRVDPRDYTGYNGVVTLVDCKNSRIQLVGQVIKLSLGRSEHVVMSVEALSEAFSVDSSSDCTIAIAGKLPPVQIKFSKGISIVAIKNFAQDVIETHTCEGISLHPVETNSSMSAEKLLAQRHDADAVFVPDGIGVIQQSSMGWHRYQHMLQKVGIGLLVESVVQSDLGYTFPRDRKRLVITELVEGSSAQTCGAIKPSTS</sequence>
<feature type="compositionally biased region" description="Polar residues" evidence="1">
    <location>
        <begin position="7"/>
        <end position="62"/>
    </location>
</feature>
<proteinExistence type="predicted"/>
<name>L1I9M1_GUITC</name>
<evidence type="ECO:0000313" key="3">
    <source>
        <dbReference type="EMBL" id="EKX32951.1"/>
    </source>
</evidence>
<evidence type="ECO:0000256" key="1">
    <source>
        <dbReference type="SAM" id="MobiDB-lite"/>
    </source>
</evidence>
<feature type="region of interest" description="Disordered" evidence="1">
    <location>
        <begin position="1"/>
        <end position="62"/>
    </location>
</feature>
<evidence type="ECO:0000313" key="5">
    <source>
        <dbReference type="Proteomes" id="UP000011087"/>
    </source>
</evidence>
<reference evidence="3 5" key="1">
    <citation type="journal article" date="2012" name="Nature">
        <title>Algal genomes reveal evolutionary mosaicism and the fate of nucleomorphs.</title>
        <authorList>
            <consortium name="DOE Joint Genome Institute"/>
            <person name="Curtis B.A."/>
            <person name="Tanifuji G."/>
            <person name="Burki F."/>
            <person name="Gruber A."/>
            <person name="Irimia M."/>
            <person name="Maruyama S."/>
            <person name="Arias M.C."/>
            <person name="Ball S.G."/>
            <person name="Gile G.H."/>
            <person name="Hirakawa Y."/>
            <person name="Hopkins J.F."/>
            <person name="Kuo A."/>
            <person name="Rensing S.A."/>
            <person name="Schmutz J."/>
            <person name="Symeonidi A."/>
            <person name="Elias M."/>
            <person name="Eveleigh R.J."/>
            <person name="Herman E.K."/>
            <person name="Klute M.J."/>
            <person name="Nakayama T."/>
            <person name="Obornik M."/>
            <person name="Reyes-Prieto A."/>
            <person name="Armbrust E.V."/>
            <person name="Aves S.J."/>
            <person name="Beiko R.G."/>
            <person name="Coutinho P."/>
            <person name="Dacks J.B."/>
            <person name="Durnford D.G."/>
            <person name="Fast N.M."/>
            <person name="Green B.R."/>
            <person name="Grisdale C.J."/>
            <person name="Hempel F."/>
            <person name="Henrissat B."/>
            <person name="Hoppner M.P."/>
            <person name="Ishida K."/>
            <person name="Kim E."/>
            <person name="Koreny L."/>
            <person name="Kroth P.G."/>
            <person name="Liu Y."/>
            <person name="Malik S.B."/>
            <person name="Maier U.G."/>
            <person name="McRose D."/>
            <person name="Mock T."/>
            <person name="Neilson J.A."/>
            <person name="Onodera N.T."/>
            <person name="Poole A.M."/>
            <person name="Pritham E.J."/>
            <person name="Richards T.A."/>
            <person name="Rocap G."/>
            <person name="Roy S.W."/>
            <person name="Sarai C."/>
            <person name="Schaack S."/>
            <person name="Shirato S."/>
            <person name="Slamovits C.H."/>
            <person name="Spencer D.F."/>
            <person name="Suzuki S."/>
            <person name="Worden A.Z."/>
            <person name="Zauner S."/>
            <person name="Barry K."/>
            <person name="Bell C."/>
            <person name="Bharti A.K."/>
            <person name="Crow J.A."/>
            <person name="Grimwood J."/>
            <person name="Kramer R."/>
            <person name="Lindquist E."/>
            <person name="Lucas S."/>
            <person name="Salamov A."/>
            <person name="McFadden G.I."/>
            <person name="Lane C.E."/>
            <person name="Keeling P.J."/>
            <person name="Gray M.W."/>
            <person name="Grigoriev I.V."/>
            <person name="Archibald J.M."/>
        </authorList>
    </citation>
    <scope>NUCLEOTIDE SEQUENCE</scope>
    <source>
        <strain evidence="3 5">CCMP2712</strain>
    </source>
</reference>
<dbReference type="InterPro" id="IPR036223">
    <property type="entry name" value="CAP_C_sf"/>
</dbReference>
<dbReference type="EnsemblProtists" id="EKX32951">
    <property type="protein sequence ID" value="EKX32951"/>
    <property type="gene ID" value="GUITHDRAFT_148265"/>
</dbReference>
<keyword evidence="5" id="KW-1185">Reference proteome</keyword>
<organism evidence="3">
    <name type="scientific">Guillardia theta (strain CCMP2712)</name>
    <name type="common">Cryptophyte</name>
    <dbReference type="NCBI Taxonomy" id="905079"/>
    <lineage>
        <taxon>Eukaryota</taxon>
        <taxon>Cryptophyceae</taxon>
        <taxon>Pyrenomonadales</taxon>
        <taxon>Geminigeraceae</taxon>
        <taxon>Guillardia</taxon>
    </lineage>
</organism>
<dbReference type="GeneID" id="17289684"/>